<evidence type="ECO:0000313" key="3">
    <source>
        <dbReference type="EMBL" id="MFC3031273.1"/>
    </source>
</evidence>
<evidence type="ECO:0000313" key="4">
    <source>
        <dbReference type="Proteomes" id="UP001595453"/>
    </source>
</evidence>
<gene>
    <name evidence="3" type="ORF">ACFOEE_01870</name>
</gene>
<dbReference type="Pfam" id="PF00563">
    <property type="entry name" value="EAL"/>
    <property type="match status" value="1"/>
</dbReference>
<dbReference type="PANTHER" id="PTHR33121">
    <property type="entry name" value="CYCLIC DI-GMP PHOSPHODIESTERASE PDEF"/>
    <property type="match status" value="1"/>
</dbReference>
<dbReference type="InterPro" id="IPR001633">
    <property type="entry name" value="EAL_dom"/>
</dbReference>
<dbReference type="InterPro" id="IPR050706">
    <property type="entry name" value="Cyclic-di-GMP_PDE-like"/>
</dbReference>
<sequence>MLLLTSVVYVQEVKNGKQRVEDIAQKIAQDLDNQFAKVAELLRQGAQFNIACDDNTLQTMRTAVFEQPALSEIGMVDEQGRIRCNSFGKLDPVVQSTIPVRLQGLRYYGPIISDYLGTSAFILAMTRSDGIEVNGLIPTSWVNNVIKLPTENHVSYLAIVDTFSGVPIFKFGHYSLPLNYKPYPLLNDTAEYTGKFDDLNSKYWFALRFKAIPELGLTIAVDEIQLFNLKWSSALLSLLGSSAFFIMTLWLLNYLDRRSRNAKLQILDALAQNEFFNVYQPFYDCQSNTIIGAEVLMRWQHPVEGELGPAYFIPEAERDGSILELSIAQIERALVELEALLYDMPSFKLSFNANGYLLMQPSYRQVILWAAQQVPNLTLELTERDVLQGAELQHHLQTLSDAGVEIAIDDFGTGYSGLQYLQQFPIDLLKIDQSFVASIGTKNLQTPVLDAVIEMADKLGKKLIAEGVETSVQQRYLSRQGVNVQQGWLYAKPLRSDLFLDMLSIRLLLK</sequence>
<keyword evidence="1" id="KW-0812">Transmembrane</keyword>
<dbReference type="PROSITE" id="PS50883">
    <property type="entry name" value="EAL"/>
    <property type="match status" value="1"/>
</dbReference>
<dbReference type="PANTHER" id="PTHR33121:SF73">
    <property type="entry name" value="CYCLIC DI-GMP PHOSPHODIESTERASE PDEN-RELATED"/>
    <property type="match status" value="1"/>
</dbReference>
<dbReference type="CDD" id="cd01948">
    <property type="entry name" value="EAL"/>
    <property type="match status" value="1"/>
</dbReference>
<name>A0ABV7CFC2_9GAMM</name>
<comment type="caution">
    <text evidence="3">The sequence shown here is derived from an EMBL/GenBank/DDBJ whole genome shotgun (WGS) entry which is preliminary data.</text>
</comment>
<evidence type="ECO:0000259" key="2">
    <source>
        <dbReference type="PROSITE" id="PS50883"/>
    </source>
</evidence>
<accession>A0ABV7CFC2</accession>
<dbReference type="Gene3D" id="3.20.20.450">
    <property type="entry name" value="EAL domain"/>
    <property type="match status" value="1"/>
</dbReference>
<keyword evidence="4" id="KW-1185">Reference proteome</keyword>
<organism evidence="3 4">
    <name type="scientific">Pseudoalteromonas fenneropenaei</name>
    <dbReference type="NCBI Taxonomy" id="1737459"/>
    <lineage>
        <taxon>Bacteria</taxon>
        <taxon>Pseudomonadati</taxon>
        <taxon>Pseudomonadota</taxon>
        <taxon>Gammaproteobacteria</taxon>
        <taxon>Alteromonadales</taxon>
        <taxon>Pseudoalteromonadaceae</taxon>
        <taxon>Pseudoalteromonas</taxon>
    </lineage>
</organism>
<feature type="domain" description="EAL" evidence="2">
    <location>
        <begin position="259"/>
        <end position="507"/>
    </location>
</feature>
<dbReference type="RefSeq" id="WP_377120346.1">
    <property type="nucleotide sequence ID" value="NZ_JBHRSD010000002.1"/>
</dbReference>
<feature type="transmembrane region" description="Helical" evidence="1">
    <location>
        <begin position="234"/>
        <end position="255"/>
    </location>
</feature>
<dbReference type="SUPFAM" id="SSF141868">
    <property type="entry name" value="EAL domain-like"/>
    <property type="match status" value="1"/>
</dbReference>
<reference evidence="4" key="1">
    <citation type="journal article" date="2019" name="Int. J. Syst. Evol. Microbiol.">
        <title>The Global Catalogue of Microorganisms (GCM) 10K type strain sequencing project: providing services to taxonomists for standard genome sequencing and annotation.</title>
        <authorList>
            <consortium name="The Broad Institute Genomics Platform"/>
            <consortium name="The Broad Institute Genome Sequencing Center for Infectious Disease"/>
            <person name="Wu L."/>
            <person name="Ma J."/>
        </authorList>
    </citation>
    <scope>NUCLEOTIDE SEQUENCE [LARGE SCALE GENOMIC DNA]</scope>
    <source>
        <strain evidence="4">KCTC 42730</strain>
    </source>
</reference>
<dbReference type="EMBL" id="JBHRSD010000002">
    <property type="protein sequence ID" value="MFC3031273.1"/>
    <property type="molecule type" value="Genomic_DNA"/>
</dbReference>
<proteinExistence type="predicted"/>
<dbReference type="Proteomes" id="UP001595453">
    <property type="component" value="Unassembled WGS sequence"/>
</dbReference>
<dbReference type="InterPro" id="IPR035919">
    <property type="entry name" value="EAL_sf"/>
</dbReference>
<keyword evidence="1" id="KW-1133">Transmembrane helix</keyword>
<dbReference type="SMART" id="SM00052">
    <property type="entry name" value="EAL"/>
    <property type="match status" value="1"/>
</dbReference>
<evidence type="ECO:0000256" key="1">
    <source>
        <dbReference type="SAM" id="Phobius"/>
    </source>
</evidence>
<protein>
    <submittedName>
        <fullName evidence="3">EAL domain-containing protein</fullName>
    </submittedName>
</protein>
<keyword evidence="1" id="KW-0472">Membrane</keyword>